<evidence type="ECO:0000256" key="4">
    <source>
        <dbReference type="ARBA" id="ARBA00022989"/>
    </source>
</evidence>
<keyword evidence="4 8" id="KW-1133">Transmembrane helix</keyword>
<dbReference type="AlphaFoldDB" id="A0A9N8EQN9"/>
<dbReference type="InterPro" id="IPR050401">
    <property type="entry name" value="Cyclic_nucleotide_synthase"/>
</dbReference>
<evidence type="ECO:0000256" key="1">
    <source>
        <dbReference type="ARBA" id="ARBA00004370"/>
    </source>
</evidence>
<dbReference type="CDD" id="cd07302">
    <property type="entry name" value="CHD"/>
    <property type="match status" value="1"/>
</dbReference>
<keyword evidence="2 8" id="KW-0812">Transmembrane</keyword>
<dbReference type="Gene3D" id="3.30.70.1230">
    <property type="entry name" value="Nucleotide cyclase"/>
    <property type="match status" value="1"/>
</dbReference>
<dbReference type="Pfam" id="PF00211">
    <property type="entry name" value="Guanylate_cyc"/>
    <property type="match status" value="1"/>
</dbReference>
<evidence type="ECO:0000259" key="9">
    <source>
        <dbReference type="PROSITE" id="PS50125"/>
    </source>
</evidence>
<proteinExistence type="predicted"/>
<keyword evidence="6" id="KW-0456">Lyase</keyword>
<evidence type="ECO:0000313" key="11">
    <source>
        <dbReference type="Proteomes" id="UP001153069"/>
    </source>
</evidence>
<dbReference type="GO" id="GO:0000166">
    <property type="term" value="F:nucleotide binding"/>
    <property type="evidence" value="ECO:0007669"/>
    <property type="project" value="UniProtKB-KW"/>
</dbReference>
<dbReference type="GO" id="GO:0001653">
    <property type="term" value="F:peptide receptor activity"/>
    <property type="evidence" value="ECO:0007669"/>
    <property type="project" value="TreeGrafter"/>
</dbReference>
<dbReference type="SUPFAM" id="SSF55073">
    <property type="entry name" value="Nucleotide cyclase"/>
    <property type="match status" value="1"/>
</dbReference>
<evidence type="ECO:0000313" key="10">
    <source>
        <dbReference type="EMBL" id="CAB9526252.1"/>
    </source>
</evidence>
<dbReference type="Proteomes" id="UP001153069">
    <property type="component" value="Unassembled WGS sequence"/>
</dbReference>
<dbReference type="InterPro" id="IPR001054">
    <property type="entry name" value="A/G_cyclase"/>
</dbReference>
<dbReference type="InterPro" id="IPR029787">
    <property type="entry name" value="Nucleotide_cyclase"/>
</dbReference>
<dbReference type="GO" id="GO:0005886">
    <property type="term" value="C:plasma membrane"/>
    <property type="evidence" value="ECO:0007669"/>
    <property type="project" value="TreeGrafter"/>
</dbReference>
<evidence type="ECO:0000256" key="8">
    <source>
        <dbReference type="SAM" id="Phobius"/>
    </source>
</evidence>
<name>A0A9N8EQN9_9STRA</name>
<feature type="transmembrane region" description="Helical" evidence="8">
    <location>
        <begin position="464"/>
        <end position="488"/>
    </location>
</feature>
<feature type="domain" description="Guanylate cyclase" evidence="9">
    <location>
        <begin position="571"/>
        <end position="705"/>
    </location>
</feature>
<protein>
    <submittedName>
        <fullName evidence="10">Receptor-type guanylate cyclase gcy</fullName>
    </submittedName>
</protein>
<dbReference type="PROSITE" id="PS50125">
    <property type="entry name" value="GUANYLATE_CYCLASE_2"/>
    <property type="match status" value="1"/>
</dbReference>
<organism evidence="10 11">
    <name type="scientific">Seminavis robusta</name>
    <dbReference type="NCBI Taxonomy" id="568900"/>
    <lineage>
        <taxon>Eukaryota</taxon>
        <taxon>Sar</taxon>
        <taxon>Stramenopiles</taxon>
        <taxon>Ochrophyta</taxon>
        <taxon>Bacillariophyta</taxon>
        <taxon>Bacillariophyceae</taxon>
        <taxon>Bacillariophycidae</taxon>
        <taxon>Naviculales</taxon>
        <taxon>Naviculaceae</taxon>
        <taxon>Seminavis</taxon>
    </lineage>
</organism>
<comment type="subcellular location">
    <subcellularLocation>
        <location evidence="1">Membrane</location>
    </subcellularLocation>
</comment>
<keyword evidence="11" id="KW-1185">Reference proteome</keyword>
<dbReference type="PANTHER" id="PTHR11920:SF335">
    <property type="entry name" value="GUANYLATE CYCLASE"/>
    <property type="match status" value="1"/>
</dbReference>
<dbReference type="GO" id="GO:0007168">
    <property type="term" value="P:receptor guanylyl cyclase signaling pathway"/>
    <property type="evidence" value="ECO:0007669"/>
    <property type="project" value="TreeGrafter"/>
</dbReference>
<keyword evidence="10" id="KW-0675">Receptor</keyword>
<evidence type="ECO:0000256" key="2">
    <source>
        <dbReference type="ARBA" id="ARBA00022692"/>
    </source>
</evidence>
<evidence type="ECO:0000256" key="3">
    <source>
        <dbReference type="ARBA" id="ARBA00022741"/>
    </source>
</evidence>
<dbReference type="SMART" id="SM00044">
    <property type="entry name" value="CYCc"/>
    <property type="match status" value="1"/>
</dbReference>
<evidence type="ECO:0000256" key="5">
    <source>
        <dbReference type="ARBA" id="ARBA00023136"/>
    </source>
</evidence>
<dbReference type="OrthoDB" id="60033at2759"/>
<dbReference type="GO" id="GO:0004383">
    <property type="term" value="F:guanylate cyclase activity"/>
    <property type="evidence" value="ECO:0007669"/>
    <property type="project" value="TreeGrafter"/>
</dbReference>
<dbReference type="PANTHER" id="PTHR11920">
    <property type="entry name" value="GUANYLYL CYCLASE"/>
    <property type="match status" value="1"/>
</dbReference>
<dbReference type="GO" id="GO:0004016">
    <property type="term" value="F:adenylate cyclase activity"/>
    <property type="evidence" value="ECO:0007669"/>
    <property type="project" value="TreeGrafter"/>
</dbReference>
<dbReference type="GO" id="GO:0035556">
    <property type="term" value="P:intracellular signal transduction"/>
    <property type="evidence" value="ECO:0007669"/>
    <property type="project" value="InterPro"/>
</dbReference>
<accession>A0A9N8EQN9</accession>
<dbReference type="EMBL" id="CAICTM010001798">
    <property type="protein sequence ID" value="CAB9526252.1"/>
    <property type="molecule type" value="Genomic_DNA"/>
</dbReference>
<feature type="region of interest" description="Disordered" evidence="7">
    <location>
        <begin position="200"/>
        <end position="226"/>
    </location>
</feature>
<gene>
    <name evidence="10" type="ORF">SEMRO_1800_G298430.1</name>
</gene>
<evidence type="ECO:0000256" key="6">
    <source>
        <dbReference type="ARBA" id="ARBA00023239"/>
    </source>
</evidence>
<comment type="caution">
    <text evidence="10">The sequence shown here is derived from an EMBL/GenBank/DDBJ whole genome shotgun (WGS) entry which is preliminary data.</text>
</comment>
<feature type="transmembrane region" description="Helical" evidence="8">
    <location>
        <begin position="54"/>
        <end position="74"/>
    </location>
</feature>
<evidence type="ECO:0000256" key="7">
    <source>
        <dbReference type="SAM" id="MobiDB-lite"/>
    </source>
</evidence>
<sequence length="804" mass="90168">MSSSVLYVPDDEEDQSYVSANSAALRNDQLRRRTEAVANLAANRETKMVFSLKILVMLLLLASTAMASAGVYRYSTNDQTMEFERDFESYSAKMTENFRLAVDRKLGAIASMANAMTTYAQDTNATFPFVTLSNFPVRACDLRVLAEALMIIWTPLINDTNRLEWEEWAFMNRYQQNRAFEQEAKLRQRQDAAFAAKAQQQQQAMTSDTGERFLQQQPPPKDSNMLQDESDYHLRIYKGGPWNNSAEADGSGHYLPVWQRSPAVTPNQKLLNFNFATSNVFSDVLPVILDDPKVVINKAEVVPPQFQQTMTYTLRGSQYRNDVDEYLLDPLSFMAYPVFDSLDVDNRKLAGLLISNLYWRMYFLNTLPPSAKGIVCVLSNSFNQTLSYRVDGPDVEFLGEDDFHDPKYSNMVVTEDITSFVKDQTSIETRAYMTVPLHDTFGLYTLKIYPSAETEAVYRSNEPIFYMILVGSVFLLTAFVFIAFDFWVERRQKIVVEQAAVSGAIVNSLFPETVQDRLYEDEAKSKKEGTGAWKHQEGNVEGLEALSEGQHSMNNQSRLGNQIADLYPDATIMFADLKGFTSWSSSRSPSEVFCLLESLYNAFDAIALQRGVFKVETIGDCYLAVCGLPQPNPDHSTIMVKFAGSCLSKMNELVKKLGEQLGAETEKLQLRVGLHSGPVTAGVLRGQKSRFQLFGDSVNVASRMESTGQGGRIQVSEDTAEQLRARGHGDWLKARRDPVEAKGKGTLSTYWIVFAGAGTRASTCISEGHHSRLDFSCRLQSEESSEPSSDSTGDREVYDAELPC</sequence>
<reference evidence="10" key="1">
    <citation type="submission" date="2020-06" db="EMBL/GenBank/DDBJ databases">
        <authorList>
            <consortium name="Plant Systems Biology data submission"/>
        </authorList>
    </citation>
    <scope>NUCLEOTIDE SEQUENCE</scope>
    <source>
        <strain evidence="10">D6</strain>
    </source>
</reference>
<keyword evidence="5 8" id="KW-0472">Membrane</keyword>
<feature type="region of interest" description="Disordered" evidence="7">
    <location>
        <begin position="780"/>
        <end position="804"/>
    </location>
</feature>
<keyword evidence="3" id="KW-0547">Nucleotide-binding</keyword>